<proteinExistence type="predicted"/>
<gene>
    <name evidence="2" type="ORF">PECAL_4P12160</name>
</gene>
<comment type="caution">
    <text evidence="2">The sequence shown here is derived from an EMBL/GenBank/DDBJ whole genome shotgun (WGS) entry which is preliminary data.</text>
</comment>
<reference evidence="2" key="1">
    <citation type="submission" date="2021-11" db="EMBL/GenBank/DDBJ databases">
        <authorList>
            <consortium name="Genoscope - CEA"/>
            <person name="William W."/>
        </authorList>
    </citation>
    <scope>NUCLEOTIDE SEQUENCE</scope>
</reference>
<protein>
    <submittedName>
        <fullName evidence="2">Uncharacterized protein</fullName>
    </submittedName>
</protein>
<dbReference type="Proteomes" id="UP000789595">
    <property type="component" value="Unassembled WGS sequence"/>
</dbReference>
<feature type="compositionally biased region" description="Acidic residues" evidence="1">
    <location>
        <begin position="94"/>
        <end position="110"/>
    </location>
</feature>
<sequence>MSAMASMVTDDNGDGTPTNVLPPPDNDDELLFESASSDGELRFAEASSDDEPPPAPAPRPKRRKHDVSSDSSDDEAAAPAPPPPRKKPPKAETIDVDAEAPIDVDVDDDAPAPTPPSPRAPPETPIDVDALDSDDGAPPPPPPAPRRPRVDDDLEAHALSRGERPGGGAPFGGGEAPRPERYAPFGGDAELRRAPAESRRRDLEKLFGRLRLVGEINLADTRPSSKPAEIPGYMAKVYQSGDKIAQLCGVRLAIDGGRMVRGADKVVPHIFHDPIHPKVRKNVPANDEKRRKQDRGSLMAVVCGEVIARLRCGAKGVVICREGCDSTGDAWTSTERDVYDELRRLNVVECICVRGVPAEVTAAAVAATDPDCVADTVDHSDCCAASVDGCSYEFVCQSACGAGWYSLEKVRTNYANASLRVVTFSLEGTQIGPDHALALCACLLRDDEARHERSWSLVSLVAGVRSDSLKRLDREQDASYVPRTKMARVAREKVMVVFASALSACSDPLAKFRSMLTERSRAVDVTSSPPPFNADLRGDAALAKCSAGNREGRDAGPRLVASRLYFLEGTVQSRVPSLRGRVFNFEFYDVVFAPHSGKARR</sequence>
<feature type="compositionally biased region" description="Pro residues" evidence="1">
    <location>
        <begin position="112"/>
        <end position="124"/>
    </location>
</feature>
<feature type="region of interest" description="Disordered" evidence="1">
    <location>
        <begin position="1"/>
        <end position="199"/>
    </location>
</feature>
<evidence type="ECO:0000256" key="1">
    <source>
        <dbReference type="SAM" id="MobiDB-lite"/>
    </source>
</evidence>
<feature type="compositionally biased region" description="Basic and acidic residues" evidence="1">
    <location>
        <begin position="189"/>
        <end position="199"/>
    </location>
</feature>
<name>A0A8J2SUG5_9STRA</name>
<dbReference type="EMBL" id="CAKKNE010000004">
    <property type="protein sequence ID" value="CAH0373962.1"/>
    <property type="molecule type" value="Genomic_DNA"/>
</dbReference>
<organism evidence="2 3">
    <name type="scientific">Pelagomonas calceolata</name>
    <dbReference type="NCBI Taxonomy" id="35677"/>
    <lineage>
        <taxon>Eukaryota</taxon>
        <taxon>Sar</taxon>
        <taxon>Stramenopiles</taxon>
        <taxon>Ochrophyta</taxon>
        <taxon>Pelagophyceae</taxon>
        <taxon>Pelagomonadales</taxon>
        <taxon>Pelagomonadaceae</taxon>
        <taxon>Pelagomonas</taxon>
    </lineage>
</organism>
<dbReference type="AlphaFoldDB" id="A0A8J2SUG5"/>
<accession>A0A8J2SUG5</accession>
<feature type="compositionally biased region" description="Basic and acidic residues" evidence="1">
    <location>
        <begin position="148"/>
        <end position="164"/>
    </location>
</feature>
<feature type="compositionally biased region" description="Gly residues" evidence="1">
    <location>
        <begin position="165"/>
        <end position="175"/>
    </location>
</feature>
<keyword evidence="3" id="KW-1185">Reference proteome</keyword>
<evidence type="ECO:0000313" key="3">
    <source>
        <dbReference type="Proteomes" id="UP000789595"/>
    </source>
</evidence>
<evidence type="ECO:0000313" key="2">
    <source>
        <dbReference type="EMBL" id="CAH0373962.1"/>
    </source>
</evidence>